<organism evidence="8 9">
    <name type="scientific">Ameiurus melas</name>
    <name type="common">Black bullhead</name>
    <name type="synonym">Silurus melas</name>
    <dbReference type="NCBI Taxonomy" id="219545"/>
    <lineage>
        <taxon>Eukaryota</taxon>
        <taxon>Metazoa</taxon>
        <taxon>Chordata</taxon>
        <taxon>Craniata</taxon>
        <taxon>Vertebrata</taxon>
        <taxon>Euteleostomi</taxon>
        <taxon>Actinopterygii</taxon>
        <taxon>Neopterygii</taxon>
        <taxon>Teleostei</taxon>
        <taxon>Ostariophysi</taxon>
        <taxon>Siluriformes</taxon>
        <taxon>Ictaluridae</taxon>
        <taxon>Ameiurus</taxon>
    </lineage>
</organism>
<dbReference type="InterPro" id="IPR027417">
    <property type="entry name" value="P-loop_NTPase"/>
</dbReference>
<sequence>MDCPITFRDVASSPDVRPQKKKSKVSRNQLDSIFKELEHKVITLIKNELKRFTKLLSPDYPACTEREVEDEEDLQSVREGALKITLHVLKNMTHTDLANTLHNKSVASVYQTELKSSLREKFKTINEGISQHGSSAFLNEIYTELYITEGWSGDVNNEHEVRQIETESRRPATQETPIKCNELFKDKSIRRVLTKGVAGIGKTVSVQKFILDWAEGKANQDINFMFPFPFRELNLMEQRNLSLMELLHHFFPEMRKLELLDCDSYTVVMIFDGLDECRLPLNCQKNERLCDVTESALVDVLLTNLIKGNLLPSALLWITSRPGAANQIPPECVDQVTEVRGFSDPQKEEYFRKRISDQSLANKIISHMKSSRNLYIMCHIPVFCWISATVLERMLSEAESGEVPKTLTQMFTHFLIFQIKHKEQKYHQKRDLDPQQTRESILALGKLAFQQLEKGNLIFYEEDLRECGIDVGEVAMYSGVCTQIFREEFGLHLGKVFSFVHLSVQESLAALYAFLSFISRNLTEQQTTDPSDLFRKSTMSDFLRSAVDKALQSENGHLDLFLRFLLGLSLESNQTLLQGLMPQTRNSSHSKQETVEYIKEKIRENPSPEKSINLFHCLNELNDHSLVQEVQTYLNREGYSLRRTRLSPAQWSALVFLLLNSDQELDEFDLRKYDRSEECFLKLVPLFKASRIAELWWCNLTEESCRVLSSVLSSNSCRLTELDLSYNNLQVSGVKLLSAGLENPHCTLETLRLLGCNLTEESCRVLSSVLSSNSSRLRELNLSDNNLQDSGVKLLSAGLENPHCTLETLRLRRCNLTEESCVVLSSVLSSNSSRLKELDLSDNILQDSGVKLLSAGLENPHCTLEILRMNYCSITDEGFVALALALRSNSSSHLRELDLKCNNPGESRVKLFYALLRDPHCELETIRIM</sequence>
<comment type="caution">
    <text evidence="8">The sequence shown here is derived from an EMBL/GenBank/DDBJ whole genome shotgun (WGS) entry which is preliminary data.</text>
</comment>
<comment type="subcellular location">
    <subcellularLocation>
        <location evidence="1">Cytoplasm</location>
    </subcellularLocation>
</comment>
<dbReference type="InterPro" id="IPR041075">
    <property type="entry name" value="NOD1/2_WH"/>
</dbReference>
<dbReference type="InterPro" id="IPR051261">
    <property type="entry name" value="NLR"/>
</dbReference>
<keyword evidence="9" id="KW-1185">Reference proteome</keyword>
<evidence type="ECO:0000313" key="9">
    <source>
        <dbReference type="Proteomes" id="UP000593565"/>
    </source>
</evidence>
<evidence type="ECO:0000256" key="1">
    <source>
        <dbReference type="ARBA" id="ARBA00004496"/>
    </source>
</evidence>
<feature type="domain" description="NACHT" evidence="7">
    <location>
        <begin position="190"/>
        <end position="324"/>
    </location>
</feature>
<evidence type="ECO:0000256" key="5">
    <source>
        <dbReference type="ARBA" id="ARBA00022741"/>
    </source>
</evidence>
<dbReference type="Pfam" id="PF17779">
    <property type="entry name" value="WHD_NOD2"/>
    <property type="match status" value="1"/>
</dbReference>
<dbReference type="SMART" id="SM00368">
    <property type="entry name" value="LRR_RI"/>
    <property type="match status" value="8"/>
</dbReference>
<dbReference type="PROSITE" id="PS50837">
    <property type="entry name" value="NACHT"/>
    <property type="match status" value="1"/>
</dbReference>
<dbReference type="SUPFAM" id="SSF52047">
    <property type="entry name" value="RNI-like"/>
    <property type="match status" value="1"/>
</dbReference>
<dbReference type="Pfam" id="PF13516">
    <property type="entry name" value="LRR_6"/>
    <property type="match status" value="4"/>
</dbReference>
<dbReference type="AlphaFoldDB" id="A0A7J6ARK0"/>
<keyword evidence="5" id="KW-0547">Nucleotide-binding</keyword>
<evidence type="ECO:0000313" key="8">
    <source>
        <dbReference type="EMBL" id="KAF4085394.1"/>
    </source>
</evidence>
<proteinExistence type="predicted"/>
<dbReference type="InterPro" id="IPR041267">
    <property type="entry name" value="NLRP_HD2"/>
</dbReference>
<dbReference type="FunFam" id="3.80.10.10:FF:000100">
    <property type="entry name" value="Si:dkey-11n14.1"/>
    <property type="match status" value="1"/>
</dbReference>
<dbReference type="InterPro" id="IPR029495">
    <property type="entry name" value="NACHT-assoc"/>
</dbReference>
<dbReference type="GO" id="GO:0005524">
    <property type="term" value="F:ATP binding"/>
    <property type="evidence" value="ECO:0007669"/>
    <property type="project" value="UniProtKB-KW"/>
</dbReference>
<reference evidence="8 9" key="1">
    <citation type="submission" date="2020-02" db="EMBL/GenBank/DDBJ databases">
        <title>A chromosome-scale genome assembly of the black bullhead catfish (Ameiurus melas).</title>
        <authorList>
            <person name="Wen M."/>
            <person name="Zham M."/>
            <person name="Cabau C."/>
            <person name="Klopp C."/>
            <person name="Donnadieu C."/>
            <person name="Roques C."/>
            <person name="Bouchez O."/>
            <person name="Lampietro C."/>
            <person name="Jouanno E."/>
            <person name="Herpin A."/>
            <person name="Louis A."/>
            <person name="Berthelot C."/>
            <person name="Parey E."/>
            <person name="Roest-Crollius H."/>
            <person name="Braasch I."/>
            <person name="Postlethwait J."/>
            <person name="Robinson-Rechavi M."/>
            <person name="Echchiki A."/>
            <person name="Begum T."/>
            <person name="Montfort J."/>
            <person name="Schartl M."/>
            <person name="Bobe J."/>
            <person name="Guiguen Y."/>
        </authorList>
    </citation>
    <scope>NUCLEOTIDE SEQUENCE [LARGE SCALE GENOMIC DNA]</scope>
    <source>
        <strain evidence="8">M_S1</strain>
        <tissue evidence="8">Blood</tissue>
    </source>
</reference>
<dbReference type="Proteomes" id="UP000593565">
    <property type="component" value="Unassembled WGS sequence"/>
</dbReference>
<dbReference type="FunFam" id="3.40.50.300:FF:000210">
    <property type="entry name" value="Si:dkey-16p6.1"/>
    <property type="match status" value="1"/>
</dbReference>
<evidence type="ECO:0000256" key="3">
    <source>
        <dbReference type="ARBA" id="ARBA00022614"/>
    </source>
</evidence>
<dbReference type="Pfam" id="PF05729">
    <property type="entry name" value="NACHT"/>
    <property type="match status" value="1"/>
</dbReference>
<evidence type="ECO:0000259" key="7">
    <source>
        <dbReference type="PROSITE" id="PS50837"/>
    </source>
</evidence>
<dbReference type="Gene3D" id="3.80.10.10">
    <property type="entry name" value="Ribonuclease Inhibitor"/>
    <property type="match status" value="2"/>
</dbReference>
<protein>
    <recommendedName>
        <fullName evidence="7">NACHT domain-containing protein</fullName>
    </recommendedName>
</protein>
<keyword evidence="3" id="KW-0433">Leucine-rich repeat</keyword>
<dbReference type="InterPro" id="IPR007111">
    <property type="entry name" value="NACHT_NTPase"/>
</dbReference>
<dbReference type="PANTHER" id="PTHR24106">
    <property type="entry name" value="NACHT, LRR AND CARD DOMAINS-CONTAINING"/>
    <property type="match status" value="1"/>
</dbReference>
<dbReference type="GO" id="GO:0005737">
    <property type="term" value="C:cytoplasm"/>
    <property type="evidence" value="ECO:0007669"/>
    <property type="project" value="UniProtKB-SubCell"/>
</dbReference>
<keyword evidence="4" id="KW-0677">Repeat</keyword>
<dbReference type="EMBL" id="JAAGNN010000009">
    <property type="protein sequence ID" value="KAF4085394.1"/>
    <property type="molecule type" value="Genomic_DNA"/>
</dbReference>
<keyword evidence="2" id="KW-0963">Cytoplasm</keyword>
<accession>A0A7J6ARK0</accession>
<dbReference type="InterPro" id="IPR001611">
    <property type="entry name" value="Leu-rich_rpt"/>
</dbReference>
<dbReference type="Pfam" id="PF14484">
    <property type="entry name" value="FISNA"/>
    <property type="match status" value="1"/>
</dbReference>
<dbReference type="Gene3D" id="3.40.50.300">
    <property type="entry name" value="P-loop containing nucleotide triphosphate hydrolases"/>
    <property type="match status" value="1"/>
</dbReference>
<dbReference type="SMART" id="SM01288">
    <property type="entry name" value="FISNA"/>
    <property type="match status" value="1"/>
</dbReference>
<evidence type="ECO:0000256" key="6">
    <source>
        <dbReference type="ARBA" id="ARBA00022840"/>
    </source>
</evidence>
<dbReference type="Pfam" id="PF17776">
    <property type="entry name" value="NLRC4_HD2"/>
    <property type="match status" value="1"/>
</dbReference>
<gene>
    <name evidence="8" type="ORF">AMELA_G00117670</name>
</gene>
<keyword evidence="6" id="KW-0067">ATP-binding</keyword>
<evidence type="ECO:0000256" key="4">
    <source>
        <dbReference type="ARBA" id="ARBA00022737"/>
    </source>
</evidence>
<dbReference type="InterPro" id="IPR032675">
    <property type="entry name" value="LRR_dom_sf"/>
</dbReference>
<name>A0A7J6ARK0_AMEME</name>
<evidence type="ECO:0000256" key="2">
    <source>
        <dbReference type="ARBA" id="ARBA00022490"/>
    </source>
</evidence>